<dbReference type="KEGG" id="pami:JCM7686_1669"/>
<dbReference type="PATRIC" id="fig|1367847.3.peg.1651"/>
<evidence type="ECO:0000313" key="2">
    <source>
        <dbReference type="Proteomes" id="UP000015480"/>
    </source>
</evidence>
<keyword evidence="2" id="KW-1185">Reference proteome</keyword>
<dbReference type="Proteomes" id="UP000015480">
    <property type="component" value="Chromosome"/>
</dbReference>
<sequence>MMKVLAIGTLQPLSDEQSARIFPDEVPATLKLYLGGKLEQFWLRYGMKGAVFLLNVADQEEAETLIGALPLTQEGLHRFEYFPIGPLSPLGLLIQ</sequence>
<dbReference type="Gene3D" id="3.30.70.1060">
    <property type="entry name" value="Dimeric alpha+beta barrel"/>
    <property type="match status" value="1"/>
</dbReference>
<dbReference type="EMBL" id="CP006650">
    <property type="protein sequence ID" value="AGT08770.1"/>
    <property type="molecule type" value="Genomic_DNA"/>
</dbReference>
<dbReference type="HOGENOM" id="CLU_157077_0_0_5"/>
<name>S5XZ87_PARAH</name>
<reference evidence="1 2" key="1">
    <citation type="journal article" date="2014" name="BMC Genomics">
        <title>Architecture and functions of a multipartite genome of the methylotrophic bacterium Paracoccus aminophilus JCM 7686, containing primary and secondary chromids.</title>
        <authorList>
            <person name="Dziewit L."/>
            <person name="Czarnecki J."/>
            <person name="Wibberg D."/>
            <person name="Radlinska M."/>
            <person name="Mrozek P."/>
            <person name="Szymczak M."/>
            <person name="Schluter A."/>
            <person name="Puhler A."/>
            <person name="Bartosik D."/>
        </authorList>
    </citation>
    <scope>NUCLEOTIDE SEQUENCE [LARGE SCALE GENOMIC DNA]</scope>
    <source>
        <strain evidence="1">JCM 7686</strain>
    </source>
</reference>
<dbReference type="eggNOG" id="ENOG50333PM">
    <property type="taxonomic scope" value="Bacteria"/>
</dbReference>
<proteinExistence type="predicted"/>
<evidence type="ECO:0000313" key="1">
    <source>
        <dbReference type="EMBL" id="AGT08770.1"/>
    </source>
</evidence>
<gene>
    <name evidence="1" type="ORF">JCM7686_1669</name>
</gene>
<protein>
    <recommendedName>
        <fullName evidence="3">Muconolactone isomerase domain-containing protein</fullName>
    </recommendedName>
</protein>
<organism evidence="1 2">
    <name type="scientific">Paracoccus aminophilus JCM 7686</name>
    <dbReference type="NCBI Taxonomy" id="1367847"/>
    <lineage>
        <taxon>Bacteria</taxon>
        <taxon>Pseudomonadati</taxon>
        <taxon>Pseudomonadota</taxon>
        <taxon>Alphaproteobacteria</taxon>
        <taxon>Rhodobacterales</taxon>
        <taxon>Paracoccaceae</taxon>
        <taxon>Paracoccus</taxon>
    </lineage>
</organism>
<evidence type="ECO:0008006" key="3">
    <source>
        <dbReference type="Google" id="ProtNLM"/>
    </source>
</evidence>
<dbReference type="AlphaFoldDB" id="S5XZ87"/>
<accession>S5XZ87</accession>
<dbReference type="STRING" id="1367847.JCM7686_1669"/>